<feature type="transmembrane region" description="Helical" evidence="1">
    <location>
        <begin position="302"/>
        <end position="321"/>
    </location>
</feature>
<feature type="transmembrane region" description="Helical" evidence="1">
    <location>
        <begin position="155"/>
        <end position="174"/>
    </location>
</feature>
<keyword evidence="1" id="KW-0812">Transmembrane</keyword>
<evidence type="ECO:0000259" key="2">
    <source>
        <dbReference type="Pfam" id="PF13462"/>
    </source>
</evidence>
<evidence type="ECO:0000313" key="3">
    <source>
        <dbReference type="EMBL" id="NAY93006.1"/>
    </source>
</evidence>
<keyword evidence="1" id="KW-1133">Transmembrane helix</keyword>
<protein>
    <submittedName>
        <fullName evidence="3">Thioredoxin domain-containing protein</fullName>
    </submittedName>
</protein>
<dbReference type="Pfam" id="PF13462">
    <property type="entry name" value="Thioredoxin_4"/>
    <property type="match status" value="1"/>
</dbReference>
<dbReference type="InterPro" id="IPR036249">
    <property type="entry name" value="Thioredoxin-like_sf"/>
</dbReference>
<dbReference type="CDD" id="cd02972">
    <property type="entry name" value="DsbA_family"/>
    <property type="match status" value="1"/>
</dbReference>
<dbReference type="AlphaFoldDB" id="A0A964TEZ7"/>
<keyword evidence="1" id="KW-0472">Membrane</keyword>
<feature type="transmembrane region" description="Helical" evidence="1">
    <location>
        <begin position="239"/>
        <end position="259"/>
    </location>
</feature>
<evidence type="ECO:0000256" key="1">
    <source>
        <dbReference type="SAM" id="Phobius"/>
    </source>
</evidence>
<keyword evidence="4" id="KW-1185">Reference proteome</keyword>
<feature type="transmembrane region" description="Helical" evidence="1">
    <location>
        <begin position="131"/>
        <end position="149"/>
    </location>
</feature>
<dbReference type="SUPFAM" id="SSF52833">
    <property type="entry name" value="Thioredoxin-like"/>
    <property type="match status" value="1"/>
</dbReference>
<dbReference type="RefSeq" id="WP_166524414.1">
    <property type="nucleotide sequence ID" value="NZ_JAAABI010000005.1"/>
</dbReference>
<organism evidence="3 4">
    <name type="scientific">Flagellimonas ochracea</name>
    <dbReference type="NCBI Taxonomy" id="2696472"/>
    <lineage>
        <taxon>Bacteria</taxon>
        <taxon>Pseudomonadati</taxon>
        <taxon>Bacteroidota</taxon>
        <taxon>Flavobacteriia</taxon>
        <taxon>Flavobacteriales</taxon>
        <taxon>Flavobacteriaceae</taxon>
        <taxon>Flagellimonas</taxon>
    </lineage>
</organism>
<gene>
    <name evidence="3" type="ORF">GTQ34_13865</name>
</gene>
<feature type="transmembrane region" description="Helical" evidence="1">
    <location>
        <begin position="266"/>
        <end position="290"/>
    </location>
</feature>
<dbReference type="InterPro" id="IPR012336">
    <property type="entry name" value="Thioredoxin-like_fold"/>
</dbReference>
<name>A0A964TEZ7_9FLAO</name>
<comment type="caution">
    <text evidence="3">The sequence shown here is derived from an EMBL/GenBank/DDBJ whole genome shotgun (WGS) entry which is preliminary data.</text>
</comment>
<feature type="transmembrane region" description="Helical" evidence="1">
    <location>
        <begin position="212"/>
        <end position="233"/>
    </location>
</feature>
<dbReference type="InterPro" id="IPR038354">
    <property type="entry name" value="VKOR_sf"/>
</dbReference>
<dbReference type="EMBL" id="JAAABI010000005">
    <property type="protein sequence ID" value="NAY93006.1"/>
    <property type="molecule type" value="Genomic_DNA"/>
</dbReference>
<evidence type="ECO:0000313" key="4">
    <source>
        <dbReference type="Proteomes" id="UP000667650"/>
    </source>
</evidence>
<reference evidence="3" key="1">
    <citation type="submission" date="2020-01" db="EMBL/GenBank/DDBJ databases">
        <title>Muricauda ochracea sp. nov., isolated from a tidal flat of Garorim bay in Korea.</title>
        <authorList>
            <person name="Kim D."/>
            <person name="Yoo Y."/>
            <person name="Kim J.-J."/>
        </authorList>
    </citation>
    <scope>NUCLEOTIDE SEQUENCE</scope>
    <source>
        <strain evidence="3">JGD-17</strain>
    </source>
</reference>
<feature type="domain" description="Thioredoxin-like fold" evidence="2">
    <location>
        <begin position="365"/>
        <end position="528"/>
    </location>
</feature>
<dbReference type="Gene3D" id="1.20.1440.130">
    <property type="entry name" value="VKOR domain"/>
    <property type="match status" value="1"/>
</dbReference>
<dbReference type="CDD" id="cd12921">
    <property type="entry name" value="VKOR_4"/>
    <property type="match status" value="1"/>
</dbReference>
<accession>A0A964TEZ7</accession>
<dbReference type="Gene3D" id="3.40.30.10">
    <property type="entry name" value="Glutaredoxin"/>
    <property type="match status" value="1"/>
</dbReference>
<proteinExistence type="predicted"/>
<dbReference type="Proteomes" id="UP000667650">
    <property type="component" value="Unassembled WGS sequence"/>
</dbReference>
<sequence>MEFYEHAYRFLDISGHSVSKSYIKEWMLSHPNYPALICFSDLLDEFSIDHTVVKLDWNQPHEMLPERLLIHVVSEKGETGFRIVKKRAKGTFNNNDLEGWTGITLLLEENSKIEHLEHNELLKNQRVSKTFRIIILSLLAVFLFVNQLVNFNWTILISSGILSLGFFISILIVVKEIGLKSTISDFFCKTDHSGCDKVLHSKYGKLGRFLKIGDLALIYFTSLILFLSFLPEINTDQKIAILTITLLPGLLITPVSVYYQIKLKSFCRLCSGLLLILWLQAINLFAYFMYLGLPNNLFDVSIQTTVGFFIAFLIAGLWIVVKPSIIQNQSIPHQNIMLRKWRQNPRWFDALLPLHKKIDDSIWSKEICYGNPKGVLQFLIVSNPFCDFCALAHKDLDKILDKHPEDIGIRIRFHLKTSDLKKGNKKHEAVLQILSAYEKRIWIKEGYQKDYGKGSREIITDWYVLGPTDWKKKYGFDMRQKEYSATISKLIHDSMTWCKSVDIKQTPSFFVNGHEMPNPHTFKDVFLFISDYIQILKDREQKKSVAI</sequence>